<dbReference type="RefSeq" id="WP_168870548.1">
    <property type="nucleotide sequence ID" value="NZ_JABAIA010000001.1"/>
</dbReference>
<keyword evidence="3" id="KW-1185">Reference proteome</keyword>
<gene>
    <name evidence="2" type="ORF">HGH92_09815</name>
</gene>
<feature type="chain" id="PRO_5032901232" evidence="1">
    <location>
        <begin position="18"/>
        <end position="46"/>
    </location>
</feature>
<dbReference type="EMBL" id="JABAIA010000001">
    <property type="protein sequence ID" value="NLR64601.1"/>
    <property type="molecule type" value="Genomic_DNA"/>
</dbReference>
<dbReference type="PROSITE" id="PS51257">
    <property type="entry name" value="PROKAR_LIPOPROTEIN"/>
    <property type="match status" value="1"/>
</dbReference>
<proteinExistence type="predicted"/>
<feature type="signal peptide" evidence="1">
    <location>
        <begin position="1"/>
        <end position="17"/>
    </location>
</feature>
<reference evidence="2 3" key="1">
    <citation type="submission" date="2020-04" db="EMBL/GenBank/DDBJ databases">
        <authorList>
            <person name="Yin C."/>
        </authorList>
    </citation>
    <scope>NUCLEOTIDE SEQUENCE [LARGE SCALE GENOMIC DNA]</scope>
    <source>
        <strain evidence="2 3">Ae27</strain>
    </source>
</reference>
<dbReference type="AlphaFoldDB" id="A0A847RZ37"/>
<keyword evidence="1" id="KW-0732">Signal</keyword>
<sequence length="46" mass="5134">MRKIIALALLAAITLMACRTQKKGCPLPKRNWGAEKVLDELSKPKK</sequence>
<evidence type="ECO:0000313" key="3">
    <source>
        <dbReference type="Proteomes" id="UP000570474"/>
    </source>
</evidence>
<comment type="caution">
    <text evidence="2">The sequence shown here is derived from an EMBL/GenBank/DDBJ whole genome shotgun (WGS) entry which is preliminary data.</text>
</comment>
<accession>A0A847RZ37</accession>
<evidence type="ECO:0000313" key="2">
    <source>
        <dbReference type="EMBL" id="NLR64601.1"/>
    </source>
</evidence>
<name>A0A847RZ37_9BACT</name>
<evidence type="ECO:0000256" key="1">
    <source>
        <dbReference type="SAM" id="SignalP"/>
    </source>
</evidence>
<protein>
    <submittedName>
        <fullName evidence="2">Uncharacterized protein</fullName>
    </submittedName>
</protein>
<organism evidence="2 3">
    <name type="scientific">Chitinophaga varians</name>
    <dbReference type="NCBI Taxonomy" id="2202339"/>
    <lineage>
        <taxon>Bacteria</taxon>
        <taxon>Pseudomonadati</taxon>
        <taxon>Bacteroidota</taxon>
        <taxon>Chitinophagia</taxon>
        <taxon>Chitinophagales</taxon>
        <taxon>Chitinophagaceae</taxon>
        <taxon>Chitinophaga</taxon>
    </lineage>
</organism>
<dbReference type="Proteomes" id="UP000570474">
    <property type="component" value="Unassembled WGS sequence"/>
</dbReference>